<proteinExistence type="predicted"/>
<dbReference type="Proteomes" id="UP000800096">
    <property type="component" value="Unassembled WGS sequence"/>
</dbReference>
<evidence type="ECO:0000313" key="1">
    <source>
        <dbReference type="EMBL" id="KAF1917471.1"/>
    </source>
</evidence>
<keyword evidence="2" id="KW-1185">Reference proteome</keyword>
<reference evidence="1" key="1">
    <citation type="journal article" date="2020" name="Stud. Mycol.">
        <title>101 Dothideomycetes genomes: a test case for predicting lifestyles and emergence of pathogens.</title>
        <authorList>
            <person name="Haridas S."/>
            <person name="Albert R."/>
            <person name="Binder M."/>
            <person name="Bloem J."/>
            <person name="Labutti K."/>
            <person name="Salamov A."/>
            <person name="Andreopoulos B."/>
            <person name="Baker S."/>
            <person name="Barry K."/>
            <person name="Bills G."/>
            <person name="Bluhm B."/>
            <person name="Cannon C."/>
            <person name="Castanera R."/>
            <person name="Culley D."/>
            <person name="Daum C."/>
            <person name="Ezra D."/>
            <person name="Gonzalez J."/>
            <person name="Henrissat B."/>
            <person name="Kuo A."/>
            <person name="Liang C."/>
            <person name="Lipzen A."/>
            <person name="Lutzoni F."/>
            <person name="Magnuson J."/>
            <person name="Mondo S."/>
            <person name="Nolan M."/>
            <person name="Ohm R."/>
            <person name="Pangilinan J."/>
            <person name="Park H.-J."/>
            <person name="Ramirez L."/>
            <person name="Alfaro M."/>
            <person name="Sun H."/>
            <person name="Tritt A."/>
            <person name="Yoshinaga Y."/>
            <person name="Zwiers L.-H."/>
            <person name="Turgeon B."/>
            <person name="Goodwin S."/>
            <person name="Spatafora J."/>
            <person name="Crous P."/>
            <person name="Grigoriev I."/>
        </authorList>
    </citation>
    <scope>NUCLEOTIDE SEQUENCE</scope>
    <source>
        <strain evidence="1">HMLAC05119</strain>
    </source>
</reference>
<sequence length="108" mass="11861">MDGCSSKSACMLKLSPGATKTLTFPRFVLSDPNSQIAQISPTGVTELREMGATWRRLLRSVPSGHAIQYVGQLLQAQPSCARKRSLLCTGLCRTQCFNSDHYLVTEIQ</sequence>
<name>A0A6A5QP13_AMPQU</name>
<dbReference type="OrthoDB" id="6509975at2759"/>
<evidence type="ECO:0000313" key="2">
    <source>
        <dbReference type="Proteomes" id="UP000800096"/>
    </source>
</evidence>
<protein>
    <submittedName>
        <fullName evidence="1">Uncharacterized protein</fullName>
    </submittedName>
</protein>
<dbReference type="AlphaFoldDB" id="A0A6A5QP13"/>
<gene>
    <name evidence="1" type="ORF">BDU57DRAFT_570833</name>
</gene>
<dbReference type="EMBL" id="ML979134">
    <property type="protein sequence ID" value="KAF1917471.1"/>
    <property type="molecule type" value="Genomic_DNA"/>
</dbReference>
<organism evidence="1 2">
    <name type="scientific">Ampelomyces quisqualis</name>
    <name type="common">Powdery mildew agent</name>
    <dbReference type="NCBI Taxonomy" id="50730"/>
    <lineage>
        <taxon>Eukaryota</taxon>
        <taxon>Fungi</taxon>
        <taxon>Dikarya</taxon>
        <taxon>Ascomycota</taxon>
        <taxon>Pezizomycotina</taxon>
        <taxon>Dothideomycetes</taxon>
        <taxon>Pleosporomycetidae</taxon>
        <taxon>Pleosporales</taxon>
        <taxon>Pleosporineae</taxon>
        <taxon>Phaeosphaeriaceae</taxon>
        <taxon>Ampelomyces</taxon>
    </lineage>
</organism>
<accession>A0A6A5QP13</accession>